<dbReference type="InterPro" id="IPR014001">
    <property type="entry name" value="Helicase_ATP-bd"/>
</dbReference>
<dbReference type="PROSITE" id="PS51194">
    <property type="entry name" value="HELICASE_CTER"/>
    <property type="match status" value="1"/>
</dbReference>
<dbReference type="PROSITE" id="PS50158">
    <property type="entry name" value="ZF_CCHC"/>
    <property type="match status" value="1"/>
</dbReference>
<feature type="domain" description="CCHC-type" evidence="15">
    <location>
        <begin position="641"/>
        <end position="656"/>
    </location>
</feature>
<dbReference type="InterPro" id="IPR011545">
    <property type="entry name" value="DEAD/DEAH_box_helicase_dom"/>
</dbReference>
<evidence type="ECO:0000259" key="15">
    <source>
        <dbReference type="PROSITE" id="PS50158"/>
    </source>
</evidence>
<name>A0A1D1ZPK7_AUXPR</name>
<dbReference type="PANTHER" id="PTHR47958">
    <property type="entry name" value="ATP-DEPENDENT RNA HELICASE DBP3"/>
    <property type="match status" value="1"/>
</dbReference>
<keyword evidence="9" id="KW-0694">RNA-binding</keyword>
<dbReference type="SMART" id="SM00487">
    <property type="entry name" value="DEXDc"/>
    <property type="match status" value="1"/>
</dbReference>
<feature type="domain" description="DEAD-box RNA helicase Q" evidence="18">
    <location>
        <begin position="237"/>
        <end position="265"/>
    </location>
</feature>
<evidence type="ECO:0000256" key="2">
    <source>
        <dbReference type="ARBA" id="ARBA00022723"/>
    </source>
</evidence>
<dbReference type="InterPro" id="IPR014014">
    <property type="entry name" value="RNA_helicase_DEAD_Q_motif"/>
</dbReference>
<evidence type="ECO:0000256" key="6">
    <source>
        <dbReference type="ARBA" id="ARBA00022806"/>
    </source>
</evidence>
<keyword evidence="5" id="KW-0378">Hydrolase</keyword>
<proteinExistence type="inferred from homology"/>
<dbReference type="GO" id="GO:0005737">
    <property type="term" value="C:cytoplasm"/>
    <property type="evidence" value="ECO:0007669"/>
    <property type="project" value="UniProtKB-ARBA"/>
</dbReference>
<feature type="domain" description="Helicase ATP-binding" evidence="16">
    <location>
        <begin position="268"/>
        <end position="452"/>
    </location>
</feature>
<dbReference type="SUPFAM" id="SSF57756">
    <property type="entry name" value="Retrovirus zinc finger-like domains"/>
    <property type="match status" value="1"/>
</dbReference>
<evidence type="ECO:0000256" key="10">
    <source>
        <dbReference type="ARBA" id="ARBA00023594"/>
    </source>
</evidence>
<evidence type="ECO:0000259" key="16">
    <source>
        <dbReference type="PROSITE" id="PS51192"/>
    </source>
</evidence>
<keyword evidence="4 12" id="KW-0863">Zinc-finger</keyword>
<feature type="compositionally biased region" description="Basic and acidic residues" evidence="14">
    <location>
        <begin position="660"/>
        <end position="672"/>
    </location>
</feature>
<dbReference type="GO" id="GO:0008270">
    <property type="term" value="F:zinc ion binding"/>
    <property type="evidence" value="ECO:0007669"/>
    <property type="project" value="UniProtKB-KW"/>
</dbReference>
<dbReference type="InterPro" id="IPR036875">
    <property type="entry name" value="Znf_CCHC_sf"/>
</dbReference>
<dbReference type="AlphaFoldDB" id="A0A1D1ZPK7"/>
<evidence type="ECO:0000256" key="5">
    <source>
        <dbReference type="ARBA" id="ARBA00022801"/>
    </source>
</evidence>
<feature type="short sequence motif" description="Q motif" evidence="13">
    <location>
        <begin position="237"/>
        <end position="265"/>
    </location>
</feature>
<evidence type="ECO:0000256" key="8">
    <source>
        <dbReference type="ARBA" id="ARBA00022840"/>
    </source>
</evidence>
<gene>
    <name evidence="19" type="ORF">g.11014</name>
</gene>
<sequence>GFHYYHQLKFHFDSRYLPFVLRPRGPLRHISSPARPRSGILLASANQTEFYKASDCELHRILGMARDEEAEALPVEDEEYEEYIPVKKRRQLEVQSRLSRLGRPSLVAPLNGEPLRNKDGGSSDGAGAAPRDQQPAVQQRGKESLLILKAKALQEGLGETEQERVLKEEAELMRSITQKAALKTYAELAKDIKYTQVMKTGWKPPLKYRLTSEDEHQRVRDHFYIICEGHHLPPPIPAFEDMRLPPSILRYLADAGIKKPTPIQMQGLPAILSGRDMIGIAFTGSGKTLAFALPMVLAAYQEEVRMRLEGGEGPIGMVICPSRELARQTYDIVVAYSEALRADGAPELRTLLTIGGVDMKSQGDAIRAGVHMVVATPGRLKDLLAKRRMTLDACRYVCLDEADRMVDLGFEEDIREILSFFTGQRQMLMFSATMPMKIKAFAESALVDPVTVNVGRAGATNLDIIQEVEYVKEEAKLAYLLECLQKTPPPVLVFAEGKKDVDTIHQFLLLKGVEAVASHGSKDQEDREWAIQSFKTGQKDVLIATDVASKGLDFQNVQHVINYDMPEEIENYVHRIGRTGRRGKTGLATTFINKAQSESILLDLKHLLREAKQRIPPVLQALHDPMDELRELEAASGTRGCVYCGGLGHRIADCPKLRSDTRDAGRNSKDHFGSGGFGAEM</sequence>
<dbReference type="EMBL" id="GDKF01009708">
    <property type="protein sequence ID" value="JAT68914.1"/>
    <property type="molecule type" value="Transcribed_RNA"/>
</dbReference>
<reference evidence="19" key="1">
    <citation type="submission" date="2015-08" db="EMBL/GenBank/DDBJ databases">
        <authorList>
            <person name="Babu N.S."/>
            <person name="Beckwith C.J."/>
            <person name="Beseler K.G."/>
            <person name="Brison A."/>
            <person name="Carone J.V."/>
            <person name="Caskin T.P."/>
            <person name="Diamond M."/>
            <person name="Durham M.E."/>
            <person name="Foxe J.M."/>
            <person name="Go M."/>
            <person name="Henderson B.A."/>
            <person name="Jones I.B."/>
            <person name="McGettigan J.A."/>
            <person name="Micheletti S.J."/>
            <person name="Nasrallah M.E."/>
            <person name="Ortiz D."/>
            <person name="Piller C.R."/>
            <person name="Privatt S.R."/>
            <person name="Schneider S.L."/>
            <person name="Sharp S."/>
            <person name="Smith T.C."/>
            <person name="Stanton J.D."/>
            <person name="Ullery H.E."/>
            <person name="Wilson R.J."/>
            <person name="Serrano M.G."/>
            <person name="Buck G."/>
            <person name="Lee V."/>
            <person name="Wang Y."/>
            <person name="Carvalho R."/>
            <person name="Voegtly L."/>
            <person name="Shi R."/>
            <person name="Duckworth R."/>
            <person name="Johnson A."/>
            <person name="Loviza R."/>
            <person name="Walstead R."/>
            <person name="Shah Z."/>
            <person name="Kiflezghi M."/>
            <person name="Wade K."/>
            <person name="Ball S.L."/>
            <person name="Bradley K.W."/>
            <person name="Asai D.J."/>
            <person name="Bowman C.A."/>
            <person name="Russell D.A."/>
            <person name="Pope W.H."/>
            <person name="Jacobs-Sera D."/>
            <person name="Hendrix R.W."/>
            <person name="Hatfull G.F."/>
        </authorList>
    </citation>
    <scope>NUCLEOTIDE SEQUENCE</scope>
</reference>
<dbReference type="GO" id="GO:0005634">
    <property type="term" value="C:nucleus"/>
    <property type="evidence" value="ECO:0007669"/>
    <property type="project" value="UniProtKB-ARBA"/>
</dbReference>
<dbReference type="CDD" id="cd18787">
    <property type="entry name" value="SF2_C_DEAD"/>
    <property type="match status" value="1"/>
</dbReference>
<feature type="region of interest" description="Disordered" evidence="14">
    <location>
        <begin position="660"/>
        <end position="681"/>
    </location>
</feature>
<dbReference type="PROSITE" id="PS51192">
    <property type="entry name" value="HELICASE_ATP_BIND_1"/>
    <property type="match status" value="1"/>
</dbReference>
<feature type="domain" description="Helicase C-terminal" evidence="17">
    <location>
        <begin position="463"/>
        <end position="623"/>
    </location>
</feature>
<dbReference type="Pfam" id="PF00270">
    <property type="entry name" value="DEAD"/>
    <property type="match status" value="1"/>
</dbReference>
<accession>A0A1D1ZPK7</accession>
<evidence type="ECO:0000256" key="4">
    <source>
        <dbReference type="ARBA" id="ARBA00022771"/>
    </source>
</evidence>
<feature type="region of interest" description="Disordered" evidence="14">
    <location>
        <begin position="105"/>
        <end position="140"/>
    </location>
</feature>
<dbReference type="GO" id="GO:0005524">
    <property type="term" value="F:ATP binding"/>
    <property type="evidence" value="ECO:0007669"/>
    <property type="project" value="UniProtKB-KW"/>
</dbReference>
<evidence type="ECO:0000256" key="12">
    <source>
        <dbReference type="PROSITE-ProRule" id="PRU00047"/>
    </source>
</evidence>
<dbReference type="PROSITE" id="PS51195">
    <property type="entry name" value="Q_MOTIF"/>
    <property type="match status" value="1"/>
</dbReference>
<organism evidence="19">
    <name type="scientific">Auxenochlorella protothecoides</name>
    <name type="common">Green microalga</name>
    <name type="synonym">Chlorella protothecoides</name>
    <dbReference type="NCBI Taxonomy" id="3075"/>
    <lineage>
        <taxon>Eukaryota</taxon>
        <taxon>Viridiplantae</taxon>
        <taxon>Chlorophyta</taxon>
        <taxon>core chlorophytes</taxon>
        <taxon>Trebouxiophyceae</taxon>
        <taxon>Chlorellales</taxon>
        <taxon>Chlorellaceae</taxon>
        <taxon>Auxenochlorella</taxon>
    </lineage>
</organism>
<keyword evidence="6" id="KW-0347">Helicase</keyword>
<dbReference type="InterPro" id="IPR001878">
    <property type="entry name" value="Znf_CCHC"/>
</dbReference>
<evidence type="ECO:0000256" key="14">
    <source>
        <dbReference type="SAM" id="MobiDB-lite"/>
    </source>
</evidence>
<dbReference type="FunFam" id="3.40.50.300:FF:000449">
    <property type="entry name" value="Probable ATP-dependent RNA helicase DDX41"/>
    <property type="match status" value="1"/>
</dbReference>
<keyword evidence="2" id="KW-0479">Metal-binding</keyword>
<dbReference type="FunFam" id="3.40.50.300:FF:000657">
    <property type="entry name" value="Probable ATP-dependent RNA helicase DDX41"/>
    <property type="match status" value="1"/>
</dbReference>
<evidence type="ECO:0000256" key="11">
    <source>
        <dbReference type="ARBA" id="ARBA00047984"/>
    </source>
</evidence>
<dbReference type="Pfam" id="PF00271">
    <property type="entry name" value="Helicase_C"/>
    <property type="match status" value="1"/>
</dbReference>
<dbReference type="InterPro" id="IPR001650">
    <property type="entry name" value="Helicase_C-like"/>
</dbReference>
<evidence type="ECO:0000259" key="17">
    <source>
        <dbReference type="PROSITE" id="PS51194"/>
    </source>
</evidence>
<dbReference type="GO" id="GO:0003724">
    <property type="term" value="F:RNA helicase activity"/>
    <property type="evidence" value="ECO:0007669"/>
    <property type="project" value="UniProtKB-EC"/>
</dbReference>
<dbReference type="InterPro" id="IPR027417">
    <property type="entry name" value="P-loop_NTPase"/>
</dbReference>
<keyword evidence="8" id="KW-0067">ATP-binding</keyword>
<keyword evidence="3" id="KW-0547">Nucleotide-binding</keyword>
<evidence type="ECO:0000256" key="9">
    <source>
        <dbReference type="ARBA" id="ARBA00022884"/>
    </source>
</evidence>
<evidence type="ECO:0000259" key="18">
    <source>
        <dbReference type="PROSITE" id="PS51195"/>
    </source>
</evidence>
<comment type="catalytic activity">
    <reaction evidence="11">
        <text>ATP + H2O = ADP + phosphate + H(+)</text>
        <dbReference type="Rhea" id="RHEA:13065"/>
        <dbReference type="ChEBI" id="CHEBI:15377"/>
        <dbReference type="ChEBI" id="CHEBI:15378"/>
        <dbReference type="ChEBI" id="CHEBI:30616"/>
        <dbReference type="ChEBI" id="CHEBI:43474"/>
        <dbReference type="ChEBI" id="CHEBI:456216"/>
        <dbReference type="EC" id="3.6.4.13"/>
    </reaction>
</comment>
<evidence type="ECO:0000256" key="13">
    <source>
        <dbReference type="PROSITE-ProRule" id="PRU00552"/>
    </source>
</evidence>
<evidence type="ECO:0000256" key="1">
    <source>
        <dbReference type="ARBA" id="ARBA00012552"/>
    </source>
</evidence>
<dbReference type="GO" id="GO:0016787">
    <property type="term" value="F:hydrolase activity"/>
    <property type="evidence" value="ECO:0007669"/>
    <property type="project" value="UniProtKB-KW"/>
</dbReference>
<protein>
    <recommendedName>
        <fullName evidence="1">RNA helicase</fullName>
        <ecNumber evidence="1">3.6.4.13</ecNumber>
    </recommendedName>
</protein>
<dbReference type="Gene3D" id="3.40.50.300">
    <property type="entry name" value="P-loop containing nucleotide triphosphate hydrolases"/>
    <property type="match status" value="2"/>
</dbReference>
<evidence type="ECO:0000256" key="7">
    <source>
        <dbReference type="ARBA" id="ARBA00022833"/>
    </source>
</evidence>
<dbReference type="SUPFAM" id="SSF52540">
    <property type="entry name" value="P-loop containing nucleoside triphosphate hydrolases"/>
    <property type="match status" value="1"/>
</dbReference>
<evidence type="ECO:0000256" key="3">
    <source>
        <dbReference type="ARBA" id="ARBA00022741"/>
    </source>
</evidence>
<evidence type="ECO:0000313" key="19">
    <source>
        <dbReference type="EMBL" id="JAT68914.1"/>
    </source>
</evidence>
<keyword evidence="7" id="KW-0862">Zinc</keyword>
<dbReference type="SMART" id="SM00490">
    <property type="entry name" value="HELICc"/>
    <property type="match status" value="1"/>
</dbReference>
<dbReference type="EC" id="3.6.4.13" evidence="1"/>
<feature type="non-terminal residue" evidence="19">
    <location>
        <position position="1"/>
    </location>
</feature>
<comment type="similarity">
    <text evidence="10">Belongs to the DEAD box helicase family. DDX41 subfamily.</text>
</comment>
<dbReference type="GO" id="GO:0003723">
    <property type="term" value="F:RNA binding"/>
    <property type="evidence" value="ECO:0007669"/>
    <property type="project" value="UniProtKB-KW"/>
</dbReference>